<protein>
    <submittedName>
        <fullName evidence="5">TetR/AcrR family transcriptional regulator</fullName>
    </submittedName>
</protein>
<keyword evidence="8" id="KW-1185">Reference proteome</keyword>
<feature type="DNA-binding region" description="H-T-H motif" evidence="2">
    <location>
        <begin position="47"/>
        <end position="66"/>
    </location>
</feature>
<dbReference type="SUPFAM" id="SSF46689">
    <property type="entry name" value="Homeodomain-like"/>
    <property type="match status" value="1"/>
</dbReference>
<dbReference type="Proteomes" id="UP001609219">
    <property type="component" value="Unassembled WGS sequence"/>
</dbReference>
<name>A0ABW7K450_9NOCA</name>
<evidence type="ECO:0000256" key="3">
    <source>
        <dbReference type="SAM" id="MobiDB-lite"/>
    </source>
</evidence>
<comment type="caution">
    <text evidence="5">The sequence shown here is derived from an EMBL/GenBank/DDBJ whole genome shotgun (WGS) entry which is preliminary data.</text>
</comment>
<keyword evidence="1 2" id="KW-0238">DNA-binding</keyword>
<accession>A0ABW7K450</accession>
<dbReference type="SUPFAM" id="SSF48498">
    <property type="entry name" value="Tetracyclin repressor-like, C-terminal domain"/>
    <property type="match status" value="1"/>
</dbReference>
<organism evidence="5 8">
    <name type="scientific">Antrihabitans spumae</name>
    <dbReference type="NCBI Taxonomy" id="3373370"/>
    <lineage>
        <taxon>Bacteria</taxon>
        <taxon>Bacillati</taxon>
        <taxon>Actinomycetota</taxon>
        <taxon>Actinomycetes</taxon>
        <taxon>Mycobacteriales</taxon>
        <taxon>Nocardiaceae</taxon>
        <taxon>Antrihabitans</taxon>
    </lineage>
</organism>
<evidence type="ECO:0000313" key="7">
    <source>
        <dbReference type="Proteomes" id="UP001609176"/>
    </source>
</evidence>
<dbReference type="InterPro" id="IPR009057">
    <property type="entry name" value="Homeodomain-like_sf"/>
</dbReference>
<gene>
    <name evidence="6" type="ORF">ACHIPV_07565</name>
    <name evidence="5" type="ORF">ACHIRB_12250</name>
</gene>
<reference evidence="7 8" key="1">
    <citation type="submission" date="2024-10" db="EMBL/GenBank/DDBJ databases">
        <authorList>
            <person name="Riesco R."/>
        </authorList>
    </citation>
    <scope>NUCLEOTIDE SEQUENCE [LARGE SCALE GENOMIC DNA]</scope>
    <source>
        <strain evidence="6 7">NCIMB 15448</strain>
        <strain evidence="5 8">NCIMB 15450</strain>
    </source>
</reference>
<feature type="region of interest" description="Disordered" evidence="3">
    <location>
        <begin position="1"/>
        <end position="20"/>
    </location>
</feature>
<evidence type="ECO:0000313" key="8">
    <source>
        <dbReference type="Proteomes" id="UP001609219"/>
    </source>
</evidence>
<dbReference type="PROSITE" id="PS50977">
    <property type="entry name" value="HTH_TETR_2"/>
    <property type="match status" value="1"/>
</dbReference>
<proteinExistence type="predicted"/>
<dbReference type="PRINTS" id="PR00455">
    <property type="entry name" value="HTHTETR"/>
</dbReference>
<evidence type="ECO:0000259" key="4">
    <source>
        <dbReference type="PROSITE" id="PS50977"/>
    </source>
</evidence>
<dbReference type="Proteomes" id="UP001609176">
    <property type="component" value="Unassembled WGS sequence"/>
</dbReference>
<dbReference type="Pfam" id="PF00440">
    <property type="entry name" value="TetR_N"/>
    <property type="match status" value="1"/>
</dbReference>
<feature type="compositionally biased region" description="Basic and acidic residues" evidence="3">
    <location>
        <begin position="8"/>
        <end position="20"/>
    </location>
</feature>
<dbReference type="RefSeq" id="WP_395123992.1">
    <property type="nucleotide sequence ID" value="NZ_JBIMSN010000052.1"/>
</dbReference>
<dbReference type="EMBL" id="JBIMSN010000052">
    <property type="protein sequence ID" value="MFH5229336.1"/>
    <property type="molecule type" value="Genomic_DNA"/>
</dbReference>
<evidence type="ECO:0000256" key="1">
    <source>
        <dbReference type="ARBA" id="ARBA00023125"/>
    </source>
</evidence>
<dbReference type="PANTHER" id="PTHR30055">
    <property type="entry name" value="HTH-TYPE TRANSCRIPTIONAL REGULATOR RUTR"/>
    <property type="match status" value="1"/>
</dbReference>
<dbReference type="InterPro" id="IPR036271">
    <property type="entry name" value="Tet_transcr_reg_TetR-rel_C_sf"/>
</dbReference>
<dbReference type="EMBL" id="JBIMSP010000008">
    <property type="protein sequence ID" value="MFH5241745.1"/>
    <property type="molecule type" value="Genomic_DNA"/>
</dbReference>
<feature type="domain" description="HTH tetR-type" evidence="4">
    <location>
        <begin position="24"/>
        <end position="84"/>
    </location>
</feature>
<dbReference type="PANTHER" id="PTHR30055:SF226">
    <property type="entry name" value="HTH-TYPE TRANSCRIPTIONAL REGULATOR PKSA"/>
    <property type="match status" value="1"/>
</dbReference>
<dbReference type="InterPro" id="IPR001647">
    <property type="entry name" value="HTH_TetR"/>
</dbReference>
<sequence length="217" mass="23693">MPTSESNAAERRVYGGRSAAERGDERRRRLVDAALELFGTKGFSATSIEQLCSTANVSTRSFYEDIGSREKLLIALVEDLTSKATESSLEALAATQGEPMSIRISHAFRAYLAVTCRDRRSARVCYVEVVGVSPVVEEWRRGWRERIAAVVVYEATSAVERGEAKDREYRLFAIAVIGAVNSLAQELALADEIAGAAVTLDDICEEITHMVTAGLTV</sequence>
<evidence type="ECO:0000313" key="6">
    <source>
        <dbReference type="EMBL" id="MFH5241745.1"/>
    </source>
</evidence>
<evidence type="ECO:0000256" key="2">
    <source>
        <dbReference type="PROSITE-ProRule" id="PRU00335"/>
    </source>
</evidence>
<dbReference type="Gene3D" id="1.10.357.10">
    <property type="entry name" value="Tetracycline Repressor, domain 2"/>
    <property type="match status" value="1"/>
</dbReference>
<dbReference type="InterPro" id="IPR050109">
    <property type="entry name" value="HTH-type_TetR-like_transc_reg"/>
</dbReference>
<evidence type="ECO:0000313" key="5">
    <source>
        <dbReference type="EMBL" id="MFH5229336.1"/>
    </source>
</evidence>